<feature type="chain" id="PRO_5028326785" description="Amidohydrolase-related domain-containing protein" evidence="1">
    <location>
        <begin position="24"/>
        <end position="312"/>
    </location>
</feature>
<dbReference type="GeneID" id="41957481"/>
<reference evidence="4" key="1">
    <citation type="journal article" date="2019" name="Mol. Biol. Evol.">
        <title>Blast fungal genomes show frequent chromosomal changes, gene gains and losses, and effector gene turnover.</title>
        <authorList>
            <person name="Gomez Luciano L.B."/>
            <person name="Jason Tsai I."/>
            <person name="Chuma I."/>
            <person name="Tosa Y."/>
            <person name="Chen Y.H."/>
            <person name="Li J.Y."/>
            <person name="Li M.Y."/>
            <person name="Jade Lu M.Y."/>
            <person name="Nakayashiki H."/>
            <person name="Li W.H."/>
        </authorList>
    </citation>
    <scope>NUCLEOTIDE SEQUENCE</scope>
    <source>
        <strain evidence="4">NI907</strain>
    </source>
</reference>
<dbReference type="RefSeq" id="XP_030987104.1">
    <property type="nucleotide sequence ID" value="XM_031122570.1"/>
</dbReference>
<gene>
    <name evidence="4" type="ORF">PgNI_02505</name>
</gene>
<evidence type="ECO:0000259" key="2">
    <source>
        <dbReference type="Pfam" id="PF04909"/>
    </source>
</evidence>
<keyword evidence="1" id="KW-0732">Signal</keyword>
<proteinExistence type="predicted"/>
<evidence type="ECO:0000256" key="1">
    <source>
        <dbReference type="SAM" id="SignalP"/>
    </source>
</evidence>
<feature type="domain" description="Amidohydrolase-related" evidence="2">
    <location>
        <begin position="24"/>
        <end position="300"/>
    </location>
</feature>
<keyword evidence="3" id="KW-1185">Reference proteome</keyword>
<feature type="signal peptide" evidence="1">
    <location>
        <begin position="1"/>
        <end position="23"/>
    </location>
</feature>
<dbReference type="Pfam" id="PF04909">
    <property type="entry name" value="Amidohydro_2"/>
    <property type="match status" value="1"/>
</dbReference>
<dbReference type="InterPro" id="IPR032466">
    <property type="entry name" value="Metal_Hydrolase"/>
</dbReference>
<sequence>MRSHALLLSTLAISPSAKPPAGAWDTHVHVLNPCQFPYSPNRTYTPEPAPLSSLIANSYTDNIVIVRASVDSGPAGALYALKTARAEYPGRSFRATLDLTDVQDASAADFDALHAAGVRALRLYGPGDVGSNVTWVQGLLRAAAELDGVRRLGWAVSAMLPLATFAALEDSLLHDPALAHLRLIAEHNGSATPSDRASGDFQALLNLLSAGRLWVKLGALHRQSPGDVHLMKEVVTAMTQAAPAAMLWGSDWPHVNSTNKGLVPGPPLVVDTAAELEAIHNWVGEKVWQAMFVGNPEVFFGDLGKATLVQNP</sequence>
<dbReference type="PANTHER" id="PTHR35563">
    <property type="entry name" value="BARREL METAL-DEPENDENT HYDROLASE, PUTATIVE (AFU_ORTHOLOGUE AFUA_1G16240)-RELATED"/>
    <property type="match status" value="1"/>
</dbReference>
<dbReference type="AlphaFoldDB" id="A0A6P8BJC9"/>
<dbReference type="GO" id="GO:0016787">
    <property type="term" value="F:hydrolase activity"/>
    <property type="evidence" value="ECO:0007669"/>
    <property type="project" value="InterPro"/>
</dbReference>
<name>A0A6P8BJC9_PYRGI</name>
<protein>
    <recommendedName>
        <fullName evidence="2">Amidohydrolase-related domain-containing protein</fullName>
    </recommendedName>
</protein>
<dbReference type="Proteomes" id="UP000515153">
    <property type="component" value="Unplaced"/>
</dbReference>
<evidence type="ECO:0000313" key="4">
    <source>
        <dbReference type="RefSeq" id="XP_030987104.1"/>
    </source>
</evidence>
<reference evidence="4" key="3">
    <citation type="submission" date="2025-08" db="UniProtKB">
        <authorList>
            <consortium name="RefSeq"/>
        </authorList>
    </citation>
    <scope>IDENTIFICATION</scope>
    <source>
        <strain evidence="4">NI907</strain>
    </source>
</reference>
<dbReference type="InterPro" id="IPR052358">
    <property type="entry name" value="Aro_Compnd_Degr_Hydrolases"/>
</dbReference>
<evidence type="ECO:0000313" key="3">
    <source>
        <dbReference type="Proteomes" id="UP000515153"/>
    </source>
</evidence>
<dbReference type="InterPro" id="IPR006680">
    <property type="entry name" value="Amidohydro-rel"/>
</dbReference>
<dbReference type="SUPFAM" id="SSF51556">
    <property type="entry name" value="Metallo-dependent hydrolases"/>
    <property type="match status" value="1"/>
</dbReference>
<dbReference type="PANTHER" id="PTHR35563:SF2">
    <property type="entry name" value="BARREL METAL-DEPENDENT HYDROLASE, PUTATIVE (AFU_ORTHOLOGUE AFUA_1G16240)-RELATED"/>
    <property type="match status" value="1"/>
</dbReference>
<accession>A0A6P8BJC9</accession>
<organism evidence="3 4">
    <name type="scientific">Pyricularia grisea</name>
    <name type="common">Crabgrass-specific blast fungus</name>
    <name type="synonym">Magnaporthe grisea</name>
    <dbReference type="NCBI Taxonomy" id="148305"/>
    <lineage>
        <taxon>Eukaryota</taxon>
        <taxon>Fungi</taxon>
        <taxon>Dikarya</taxon>
        <taxon>Ascomycota</taxon>
        <taxon>Pezizomycotina</taxon>
        <taxon>Sordariomycetes</taxon>
        <taxon>Sordariomycetidae</taxon>
        <taxon>Magnaporthales</taxon>
        <taxon>Pyriculariaceae</taxon>
        <taxon>Pyricularia</taxon>
    </lineage>
</organism>
<dbReference type="KEGG" id="pgri:PgNI_02505"/>
<reference evidence="4" key="2">
    <citation type="submission" date="2019-10" db="EMBL/GenBank/DDBJ databases">
        <authorList>
            <consortium name="NCBI Genome Project"/>
        </authorList>
    </citation>
    <scope>NUCLEOTIDE SEQUENCE</scope>
    <source>
        <strain evidence="4">NI907</strain>
    </source>
</reference>
<dbReference type="Gene3D" id="3.20.20.140">
    <property type="entry name" value="Metal-dependent hydrolases"/>
    <property type="match status" value="1"/>
</dbReference>